<keyword evidence="2" id="KW-1185">Reference proteome</keyword>
<proteinExistence type="predicted"/>
<dbReference type="EMBL" id="JACHEA010000001">
    <property type="protein sequence ID" value="MBB5338438.1"/>
    <property type="molecule type" value="Genomic_DNA"/>
</dbReference>
<comment type="caution">
    <text evidence="1">The sequence shown here is derived from an EMBL/GenBank/DDBJ whole genome shotgun (WGS) entry which is preliminary data.</text>
</comment>
<keyword evidence="1" id="KW-0808">Transferase</keyword>
<evidence type="ECO:0000313" key="1">
    <source>
        <dbReference type="EMBL" id="MBB5338438.1"/>
    </source>
</evidence>
<accession>A0ACC5NV26</accession>
<dbReference type="Proteomes" id="UP000569005">
    <property type="component" value="Unassembled WGS sequence"/>
</dbReference>
<keyword evidence="1" id="KW-0489">Methyltransferase</keyword>
<protein>
    <submittedName>
        <fullName evidence="1">SAM-dependent methyltransferase</fullName>
    </submittedName>
</protein>
<organism evidence="1 2">
    <name type="scientific">Tunturiibacter gelidiferens</name>
    <dbReference type="NCBI Taxonomy" id="3069689"/>
    <lineage>
        <taxon>Bacteria</taxon>
        <taxon>Pseudomonadati</taxon>
        <taxon>Acidobacteriota</taxon>
        <taxon>Terriglobia</taxon>
        <taxon>Terriglobales</taxon>
        <taxon>Acidobacteriaceae</taxon>
        <taxon>Tunturiibacter</taxon>
    </lineage>
</organism>
<reference evidence="1" key="1">
    <citation type="submission" date="2020-08" db="EMBL/GenBank/DDBJ databases">
        <title>Genomic Encyclopedia of Type Strains, Phase IV (KMG-V): Genome sequencing to study the core and pangenomes of soil and plant-associated prokaryotes.</title>
        <authorList>
            <person name="Whitman W."/>
        </authorList>
    </citation>
    <scope>NUCLEOTIDE SEQUENCE</scope>
    <source>
        <strain evidence="1">M8UP15</strain>
    </source>
</reference>
<sequence length="311" mass="33991">MGERVTLEQGTVTTGSSLQRCPLCAGSDIEVHLEATGGALAHDALGSSRTDVGHGKVLRCRGCGFVFSEFRPADEELHTLYREMNPTVYEKEAQGRLKTAQRHLKMVQRHIVGGRLVDVGCASGSFLKVAAEAGWTVTGVEPSETLANYAKKLLDGRGDVHCATLQQAKLQPQSFDALTLFDVLEHVTDPLAFLTECASLLKPGGYLFANVPDISSLQARVLGSRWPLLLAEHLNYFDRTTLKRCGDAAGLRWIAFDRRPASFTVEYVLYRLSQHGIPGSSLGHRMVQENSLGSMCIPVYLGETFAAWVRA</sequence>
<evidence type="ECO:0000313" key="2">
    <source>
        <dbReference type="Proteomes" id="UP000569005"/>
    </source>
</evidence>
<name>A0ACC5NV26_9BACT</name>
<gene>
    <name evidence="1" type="ORF">HDF13_000771</name>
</gene>